<accession>A0ACC2T0L1</accession>
<evidence type="ECO:0000313" key="2">
    <source>
        <dbReference type="Proteomes" id="UP001165960"/>
    </source>
</evidence>
<reference evidence="1" key="1">
    <citation type="submission" date="2022-04" db="EMBL/GenBank/DDBJ databases">
        <title>Genome of the entomopathogenic fungus Entomophthora muscae.</title>
        <authorList>
            <person name="Elya C."/>
            <person name="Lovett B.R."/>
            <person name="Lee E."/>
            <person name="Macias A.M."/>
            <person name="Hajek A.E."/>
            <person name="De Bivort B.L."/>
            <person name="Kasson M.T."/>
            <person name="De Fine Licht H.H."/>
            <person name="Stajich J.E."/>
        </authorList>
    </citation>
    <scope>NUCLEOTIDE SEQUENCE</scope>
    <source>
        <strain evidence="1">Berkeley</strain>
    </source>
</reference>
<gene>
    <name evidence="1" type="ORF">DSO57_1032804</name>
</gene>
<organism evidence="1 2">
    <name type="scientific">Entomophthora muscae</name>
    <dbReference type="NCBI Taxonomy" id="34485"/>
    <lineage>
        <taxon>Eukaryota</taxon>
        <taxon>Fungi</taxon>
        <taxon>Fungi incertae sedis</taxon>
        <taxon>Zoopagomycota</taxon>
        <taxon>Entomophthoromycotina</taxon>
        <taxon>Entomophthoromycetes</taxon>
        <taxon>Entomophthorales</taxon>
        <taxon>Entomophthoraceae</taxon>
        <taxon>Entomophthora</taxon>
    </lineage>
</organism>
<name>A0ACC2T0L1_9FUNG</name>
<sequence length="308" mass="32281">MSDSTKFNLNIKQSDGKKLVVTIGGNDTVLRLKEEIASQTEVTVDRQRLIFAGKVLKDEDTLTMYNIKADQTVHLVRSNPPGSAARAPPASTGTAPAAPQVVATPTPQGGAPVNPFGANPFGEMGGDTSSLQSALFNDPNYMNMISSLMSNPEVVRGLIQSNPQLQSMGMSAEQISGMMGMLNNPQMREMMNNPQMREMMASMGGMGGMGGAPGAGNMFANMGGNPGEAPPAGGMPNLAALMGQLGNQGMGGVPAQPAANLPPPEERFQVQLQQLNDMGFYDAQKNIRALLATGGNVHAAVEYLFGNP</sequence>
<evidence type="ECO:0000313" key="1">
    <source>
        <dbReference type="EMBL" id="KAJ9068036.1"/>
    </source>
</evidence>
<dbReference type="EMBL" id="QTSX02003800">
    <property type="protein sequence ID" value="KAJ9068036.1"/>
    <property type="molecule type" value="Genomic_DNA"/>
</dbReference>
<dbReference type="Proteomes" id="UP001165960">
    <property type="component" value="Unassembled WGS sequence"/>
</dbReference>
<protein>
    <submittedName>
        <fullName evidence="1">Uncharacterized protein</fullName>
    </submittedName>
</protein>
<comment type="caution">
    <text evidence="1">The sequence shown here is derived from an EMBL/GenBank/DDBJ whole genome shotgun (WGS) entry which is preliminary data.</text>
</comment>
<keyword evidence="2" id="KW-1185">Reference proteome</keyword>
<proteinExistence type="predicted"/>